<organism evidence="2 3">
    <name type="scientific">Candolleomyces aberdarensis</name>
    <dbReference type="NCBI Taxonomy" id="2316362"/>
    <lineage>
        <taxon>Eukaryota</taxon>
        <taxon>Fungi</taxon>
        <taxon>Dikarya</taxon>
        <taxon>Basidiomycota</taxon>
        <taxon>Agaricomycotina</taxon>
        <taxon>Agaricomycetes</taxon>
        <taxon>Agaricomycetidae</taxon>
        <taxon>Agaricales</taxon>
        <taxon>Agaricineae</taxon>
        <taxon>Psathyrellaceae</taxon>
        <taxon>Candolleomyces</taxon>
    </lineage>
</organism>
<feature type="compositionally biased region" description="Polar residues" evidence="1">
    <location>
        <begin position="172"/>
        <end position="181"/>
    </location>
</feature>
<evidence type="ECO:0000313" key="2">
    <source>
        <dbReference type="EMBL" id="RXW13170.1"/>
    </source>
</evidence>
<feature type="region of interest" description="Disordered" evidence="1">
    <location>
        <begin position="167"/>
        <end position="225"/>
    </location>
</feature>
<reference evidence="2 3" key="1">
    <citation type="submission" date="2019-01" db="EMBL/GenBank/DDBJ databases">
        <title>Draft genome sequence of Psathyrella aberdarensis IHI B618.</title>
        <authorList>
            <person name="Buettner E."/>
            <person name="Kellner H."/>
        </authorList>
    </citation>
    <scope>NUCLEOTIDE SEQUENCE [LARGE SCALE GENOMIC DNA]</scope>
    <source>
        <strain evidence="2 3">IHI B618</strain>
    </source>
</reference>
<feature type="compositionally biased region" description="Polar residues" evidence="1">
    <location>
        <begin position="208"/>
        <end position="220"/>
    </location>
</feature>
<gene>
    <name evidence="2" type="ORF">EST38_g12688</name>
</gene>
<name>A0A4Q2D1T7_9AGAR</name>
<evidence type="ECO:0000256" key="1">
    <source>
        <dbReference type="SAM" id="MobiDB-lite"/>
    </source>
</evidence>
<keyword evidence="3" id="KW-1185">Reference proteome</keyword>
<proteinExistence type="predicted"/>
<evidence type="ECO:0000313" key="3">
    <source>
        <dbReference type="Proteomes" id="UP000290288"/>
    </source>
</evidence>
<dbReference type="Proteomes" id="UP000290288">
    <property type="component" value="Unassembled WGS sequence"/>
</dbReference>
<comment type="caution">
    <text evidence="2">The sequence shown here is derived from an EMBL/GenBank/DDBJ whole genome shotgun (WGS) entry which is preliminary data.</text>
</comment>
<dbReference type="AlphaFoldDB" id="A0A4Q2D1T7"/>
<protein>
    <submittedName>
        <fullName evidence="2">Uncharacterized protein</fullName>
    </submittedName>
</protein>
<sequence>MRQPHEESRLASIGRIGDPTFPWPRHAYSLEATNLDLAPLTQISPFHVKEGQKIFAATMACFVNQAKRRGQEQAFLGHCYAYLFMKWPEIRCGYHHTWWMSQRRELFRLRLLKYHRTCHLIEPNIDWETAFTLPEFEFGHLSVDLLRRGRELDADFEKTLGIGIPTVPAPGVNSSSHNAEMTDSDDDTMKPNHDGTTQEAREGEAGPSGSSQANPSSVNPDSRRVRRKLKVALPLSVKRRLSVFTVPDTDQE</sequence>
<dbReference type="OrthoDB" id="10617984at2759"/>
<dbReference type="EMBL" id="SDEE01000992">
    <property type="protein sequence ID" value="RXW13170.1"/>
    <property type="molecule type" value="Genomic_DNA"/>
</dbReference>
<accession>A0A4Q2D1T7</accession>